<evidence type="ECO:0000313" key="1">
    <source>
        <dbReference type="EMBL" id="EDX74445.1"/>
    </source>
</evidence>
<protein>
    <submittedName>
        <fullName evidence="1">Uncharacterized protein</fullName>
    </submittedName>
</protein>
<name>B4VUU5_9CYAN</name>
<reference evidence="1 2" key="1">
    <citation type="submission" date="2008-07" db="EMBL/GenBank/DDBJ databases">
        <authorList>
            <person name="Tandeau de Marsac N."/>
            <person name="Ferriera S."/>
            <person name="Johnson J."/>
            <person name="Kravitz S."/>
            <person name="Beeson K."/>
            <person name="Sutton G."/>
            <person name="Rogers Y.-H."/>
            <person name="Friedman R."/>
            <person name="Frazier M."/>
            <person name="Venter J.C."/>
        </authorList>
    </citation>
    <scope>NUCLEOTIDE SEQUENCE [LARGE SCALE GENOMIC DNA]</scope>
    <source>
        <strain evidence="1 2">PCC 7420</strain>
    </source>
</reference>
<dbReference type="HOGENOM" id="CLU_2449503_0_0_3"/>
<proteinExistence type="predicted"/>
<gene>
    <name evidence="1" type="ORF">MC7420_3969</name>
</gene>
<organism evidence="1 2">
    <name type="scientific">Coleofasciculus chthonoplastes PCC 7420</name>
    <dbReference type="NCBI Taxonomy" id="118168"/>
    <lineage>
        <taxon>Bacteria</taxon>
        <taxon>Bacillati</taxon>
        <taxon>Cyanobacteriota</taxon>
        <taxon>Cyanophyceae</taxon>
        <taxon>Coleofasciculales</taxon>
        <taxon>Coleofasciculaceae</taxon>
        <taxon>Coleofasciculus</taxon>
    </lineage>
</organism>
<evidence type="ECO:0000313" key="2">
    <source>
        <dbReference type="Proteomes" id="UP000003835"/>
    </source>
</evidence>
<dbReference type="AlphaFoldDB" id="B4VUU5"/>
<keyword evidence="2" id="KW-1185">Reference proteome</keyword>
<sequence length="89" mass="9474">MSGFVAANAVQASAISFDNTSTSTNTLTHDASAQVNEANRRFPISTMPHIPEHNPHHDNGSTSQPTMLISFALMIGSIAATAARYRQSC</sequence>
<dbReference type="Proteomes" id="UP000003835">
    <property type="component" value="Unassembled WGS sequence"/>
</dbReference>
<accession>B4VUU5</accession>
<dbReference type="EMBL" id="DS989853">
    <property type="protein sequence ID" value="EDX74445.1"/>
    <property type="molecule type" value="Genomic_DNA"/>
</dbReference>